<dbReference type="SUPFAM" id="SSF116726">
    <property type="entry name" value="TrkA C-terminal domain-like"/>
    <property type="match status" value="1"/>
</dbReference>
<dbReference type="GO" id="GO:0012505">
    <property type="term" value="C:endomembrane system"/>
    <property type="evidence" value="ECO:0007669"/>
    <property type="project" value="UniProtKB-SubCell"/>
</dbReference>
<dbReference type="PROSITE" id="PS51257">
    <property type="entry name" value="PROKAR_LIPOPROTEIN"/>
    <property type="match status" value="1"/>
</dbReference>
<dbReference type="Proteomes" id="UP000625682">
    <property type="component" value="Unassembled WGS sequence"/>
</dbReference>
<keyword evidence="7 9" id="KW-0472">Membrane</keyword>
<keyword evidence="8" id="KW-0407">Ion channel</keyword>
<protein>
    <submittedName>
        <fullName evidence="11">Lipoprotein</fullName>
    </submittedName>
</protein>
<dbReference type="Gene3D" id="3.30.70.1450">
    <property type="entry name" value="Regulator of K+ conductance, C-terminal domain"/>
    <property type="match status" value="1"/>
</dbReference>
<dbReference type="InterPro" id="IPR036721">
    <property type="entry name" value="RCK_C_sf"/>
</dbReference>
<dbReference type="GO" id="GO:0008324">
    <property type="term" value="F:monoatomic cation transmembrane transporter activity"/>
    <property type="evidence" value="ECO:0007669"/>
    <property type="project" value="InterPro"/>
</dbReference>
<feature type="transmembrane region" description="Helical" evidence="9">
    <location>
        <begin position="26"/>
        <end position="47"/>
    </location>
</feature>
<dbReference type="SUPFAM" id="SSF51735">
    <property type="entry name" value="NAD(P)-binding Rossmann-fold domains"/>
    <property type="match status" value="1"/>
</dbReference>
<keyword evidence="4 9" id="KW-0812">Transmembrane</keyword>
<evidence type="ECO:0000256" key="5">
    <source>
        <dbReference type="ARBA" id="ARBA00022989"/>
    </source>
</evidence>
<evidence type="ECO:0000256" key="7">
    <source>
        <dbReference type="ARBA" id="ARBA00023136"/>
    </source>
</evidence>
<dbReference type="InterPro" id="IPR010420">
    <property type="entry name" value="CASTOR/POLLUX/SYM8_dom"/>
</dbReference>
<dbReference type="Pfam" id="PF02254">
    <property type="entry name" value="TrkA_N"/>
    <property type="match status" value="1"/>
</dbReference>
<organism evidence="11 12">
    <name type="scientific">Streptomyces lacrimifluminis</name>
    <dbReference type="NCBI Taxonomy" id="1500077"/>
    <lineage>
        <taxon>Bacteria</taxon>
        <taxon>Bacillati</taxon>
        <taxon>Actinomycetota</taxon>
        <taxon>Actinomycetes</taxon>
        <taxon>Kitasatosporales</taxon>
        <taxon>Streptomycetaceae</taxon>
        <taxon>Streptomyces</taxon>
    </lineage>
</organism>
<dbReference type="GO" id="GO:0006813">
    <property type="term" value="P:potassium ion transport"/>
    <property type="evidence" value="ECO:0007669"/>
    <property type="project" value="InterPro"/>
</dbReference>
<dbReference type="RefSeq" id="WP_189152268.1">
    <property type="nucleotide sequence ID" value="NZ_BAABER010000061.1"/>
</dbReference>
<reference evidence="11" key="2">
    <citation type="submission" date="2020-09" db="EMBL/GenBank/DDBJ databases">
        <authorList>
            <person name="Sun Q."/>
            <person name="Zhou Y."/>
        </authorList>
    </citation>
    <scope>NUCLEOTIDE SEQUENCE</scope>
    <source>
        <strain evidence="11">CGMCC 4.7272</strain>
    </source>
</reference>
<comment type="caution">
    <text evidence="11">The sequence shown here is derived from an EMBL/GenBank/DDBJ whole genome shotgun (WGS) entry which is preliminary data.</text>
</comment>
<keyword evidence="12" id="KW-1185">Reference proteome</keyword>
<dbReference type="InterPro" id="IPR044849">
    <property type="entry name" value="CASTOR/POLLUX/SYM8-like"/>
</dbReference>
<evidence type="ECO:0000313" key="12">
    <source>
        <dbReference type="Proteomes" id="UP000625682"/>
    </source>
</evidence>
<dbReference type="PROSITE" id="PS51202">
    <property type="entry name" value="RCK_C"/>
    <property type="match status" value="1"/>
</dbReference>
<proteinExistence type="inferred from homology"/>
<gene>
    <name evidence="11" type="ORF">GCM10012282_79590</name>
</gene>
<keyword evidence="6" id="KW-0406">Ion transport</keyword>
<dbReference type="AlphaFoldDB" id="A0A917PCH3"/>
<reference evidence="11" key="1">
    <citation type="journal article" date="2014" name="Int. J. Syst. Evol. Microbiol.">
        <title>Complete genome sequence of Corynebacterium casei LMG S-19264T (=DSM 44701T), isolated from a smear-ripened cheese.</title>
        <authorList>
            <consortium name="US DOE Joint Genome Institute (JGI-PGF)"/>
            <person name="Walter F."/>
            <person name="Albersmeier A."/>
            <person name="Kalinowski J."/>
            <person name="Ruckert C."/>
        </authorList>
    </citation>
    <scope>NUCLEOTIDE SEQUENCE</scope>
    <source>
        <strain evidence="11">CGMCC 4.7272</strain>
    </source>
</reference>
<evidence type="ECO:0000259" key="10">
    <source>
        <dbReference type="PROSITE" id="PS51202"/>
    </source>
</evidence>
<keyword evidence="11" id="KW-0449">Lipoprotein</keyword>
<dbReference type="InterPro" id="IPR003148">
    <property type="entry name" value="RCK_N"/>
</dbReference>
<dbReference type="Pfam" id="PF06241">
    <property type="entry name" value="Castor_Poll_mid"/>
    <property type="match status" value="1"/>
</dbReference>
<keyword evidence="3" id="KW-0813">Transport</keyword>
<name>A0A917PCH3_9ACTN</name>
<keyword evidence="5 9" id="KW-1133">Transmembrane helix</keyword>
<dbReference type="Gene3D" id="3.40.50.720">
    <property type="entry name" value="NAD(P)-binding Rossmann-like Domain"/>
    <property type="match status" value="2"/>
</dbReference>
<dbReference type="InterPro" id="IPR036291">
    <property type="entry name" value="NAD(P)-bd_dom_sf"/>
</dbReference>
<comment type="subcellular location">
    <subcellularLocation>
        <location evidence="1">Endomembrane system</location>
        <topology evidence="1">Multi-pass membrane protein</topology>
    </subcellularLocation>
</comment>
<sequence length="630" mass="67743">MGRGTSLKGRARYWFDTTLARGTPALVGWLAVGCLVVVFPVSAVLVWTDPHAPASRSGRLAAVWRLSGETLRLGGATGPLLRVLLSVLLALVALVYVSTLVGLITTGLTERLTALRRGHSTVIEQGHSVVLGWSEQVFTVVSELVAANANQRHGAVAVLADRDKTTMEEALGRKVGTTGRTRLVCRSGPPTDPDLLALTNPGAASAVLVLPHDDPSADPEVVKTLLALRSALDGKESPPVVAAVRDDRYRLAASLAAGTNGIVLESDAITARLIVQSARRPGLSLVYRDLLDFAGDEFYLTFDPALTGRSFGDTLLAYATSSVVGLLRDGRPLLNPPPQTLLGPGDRLIVITRDDDTARLSDCSGLVDESVMTPWQPANARPERVLILGWNRRASLIVDQFGRCAVHGSVIAVVADPKEVTAEQVRDAGTDFAPRLTMTFRPGDVTRPETLRCLEIDSYDSVVVLSPDPVPGEQPDEADNRTLVTLLVLHMLEQESGRELPVVTEMTDDRNRTLAPISPGADVIISGKLIGLLMAQISQNRHLAAVFEELFSLTGSQIHLRPAASYVLPGCEASFATVVAAAQPRGECAIGYRRHDRATAVPDHGVRINPDKNERRRWTDRDEVVVITQD</sequence>
<evidence type="ECO:0000256" key="6">
    <source>
        <dbReference type="ARBA" id="ARBA00023065"/>
    </source>
</evidence>
<feature type="domain" description="RCK C-terminal" evidence="10">
    <location>
        <begin position="283"/>
        <end position="366"/>
    </location>
</feature>
<evidence type="ECO:0000256" key="9">
    <source>
        <dbReference type="SAM" id="Phobius"/>
    </source>
</evidence>
<feature type="transmembrane region" description="Helical" evidence="9">
    <location>
        <begin position="83"/>
        <end position="108"/>
    </location>
</feature>
<dbReference type="PANTHER" id="PTHR31563">
    <property type="entry name" value="ION CHANNEL POLLUX-RELATED"/>
    <property type="match status" value="1"/>
</dbReference>
<evidence type="ECO:0000256" key="3">
    <source>
        <dbReference type="ARBA" id="ARBA00022448"/>
    </source>
</evidence>
<dbReference type="PANTHER" id="PTHR31563:SF10">
    <property type="entry name" value="ION CHANNEL POLLUX-RELATED"/>
    <property type="match status" value="1"/>
</dbReference>
<accession>A0A917PCH3</accession>
<evidence type="ECO:0000256" key="2">
    <source>
        <dbReference type="ARBA" id="ARBA00008577"/>
    </source>
</evidence>
<comment type="similarity">
    <text evidence="2">Belongs to the castor/pollux (TC 1.A.1.23) family.</text>
</comment>
<dbReference type="EMBL" id="BMMU01000063">
    <property type="protein sequence ID" value="GGJ70839.1"/>
    <property type="molecule type" value="Genomic_DNA"/>
</dbReference>
<evidence type="ECO:0000256" key="4">
    <source>
        <dbReference type="ARBA" id="ARBA00022692"/>
    </source>
</evidence>
<dbReference type="InterPro" id="IPR006037">
    <property type="entry name" value="RCK_C"/>
</dbReference>
<evidence type="ECO:0000313" key="11">
    <source>
        <dbReference type="EMBL" id="GGJ70839.1"/>
    </source>
</evidence>
<evidence type="ECO:0000256" key="8">
    <source>
        <dbReference type="ARBA" id="ARBA00023303"/>
    </source>
</evidence>
<evidence type="ECO:0000256" key="1">
    <source>
        <dbReference type="ARBA" id="ARBA00004127"/>
    </source>
</evidence>